<dbReference type="Gene3D" id="3.90.70.10">
    <property type="entry name" value="Cysteine proteinases"/>
    <property type="match status" value="1"/>
</dbReference>
<comment type="caution">
    <text evidence="3">The sequence shown here is derived from an EMBL/GenBank/DDBJ whole genome shotgun (WGS) entry which is preliminary data.</text>
</comment>
<proteinExistence type="predicted"/>
<dbReference type="PROSITE" id="PS50235">
    <property type="entry name" value="USP_3"/>
    <property type="match status" value="1"/>
</dbReference>
<accession>A0A818X897</accession>
<dbReference type="InterPro" id="IPR018200">
    <property type="entry name" value="USP_CS"/>
</dbReference>
<dbReference type="SUPFAM" id="SSF54001">
    <property type="entry name" value="Cysteine proteinases"/>
    <property type="match status" value="1"/>
</dbReference>
<dbReference type="InterPro" id="IPR038765">
    <property type="entry name" value="Papain-like_cys_pep_sf"/>
</dbReference>
<evidence type="ECO:0000313" key="4">
    <source>
        <dbReference type="Proteomes" id="UP000663881"/>
    </source>
</evidence>
<dbReference type="CDD" id="cd02257">
    <property type="entry name" value="Peptidase_C19"/>
    <property type="match status" value="1"/>
</dbReference>
<evidence type="ECO:0000313" key="3">
    <source>
        <dbReference type="EMBL" id="CAF3736586.1"/>
    </source>
</evidence>
<dbReference type="GO" id="GO:0016579">
    <property type="term" value="P:protein deubiquitination"/>
    <property type="evidence" value="ECO:0007669"/>
    <property type="project" value="InterPro"/>
</dbReference>
<name>A0A818X897_9BILA</name>
<evidence type="ECO:0000259" key="1">
    <source>
        <dbReference type="PROSITE" id="PS50235"/>
    </source>
</evidence>
<organism evidence="3 4">
    <name type="scientific">Adineta steineri</name>
    <dbReference type="NCBI Taxonomy" id="433720"/>
    <lineage>
        <taxon>Eukaryota</taxon>
        <taxon>Metazoa</taxon>
        <taxon>Spiralia</taxon>
        <taxon>Gnathifera</taxon>
        <taxon>Rotifera</taxon>
        <taxon>Eurotatoria</taxon>
        <taxon>Bdelloidea</taxon>
        <taxon>Adinetida</taxon>
        <taxon>Adinetidae</taxon>
        <taxon>Adineta</taxon>
    </lineage>
</organism>
<dbReference type="Proteomes" id="UP000663881">
    <property type="component" value="Unassembled WGS sequence"/>
</dbReference>
<dbReference type="PANTHER" id="PTHR35190">
    <property type="entry name" value="PROTEIN DCD1B"/>
    <property type="match status" value="1"/>
</dbReference>
<dbReference type="EMBL" id="CAJNON010000037">
    <property type="protein sequence ID" value="CAF0841237.1"/>
    <property type="molecule type" value="Genomic_DNA"/>
</dbReference>
<dbReference type="InterPro" id="IPR001394">
    <property type="entry name" value="Peptidase_C19_UCH"/>
</dbReference>
<dbReference type="OrthoDB" id="189997at2759"/>
<gene>
    <name evidence="3" type="ORF">OKA104_LOCUS14832</name>
    <name evidence="2" type="ORF">VCS650_LOCUS6147</name>
</gene>
<dbReference type="InterPro" id="IPR047803">
    <property type="entry name" value="DCD1A/B-like"/>
</dbReference>
<protein>
    <recommendedName>
        <fullName evidence="1">USP domain-containing protein</fullName>
    </recommendedName>
</protein>
<dbReference type="PANTHER" id="PTHR35190:SF2">
    <property type="entry name" value="PROTEIN DCD1B"/>
    <property type="match status" value="1"/>
</dbReference>
<dbReference type="EMBL" id="CAJOAY010000795">
    <property type="protein sequence ID" value="CAF3736586.1"/>
    <property type="molecule type" value="Genomic_DNA"/>
</dbReference>
<dbReference type="GO" id="GO:0004843">
    <property type="term" value="F:cysteine-type deubiquitinase activity"/>
    <property type="evidence" value="ECO:0007669"/>
    <property type="project" value="InterPro"/>
</dbReference>
<evidence type="ECO:0000313" key="2">
    <source>
        <dbReference type="EMBL" id="CAF0841237.1"/>
    </source>
</evidence>
<feature type="domain" description="USP" evidence="1">
    <location>
        <begin position="190"/>
        <end position="660"/>
    </location>
</feature>
<reference evidence="3" key="1">
    <citation type="submission" date="2021-02" db="EMBL/GenBank/DDBJ databases">
        <authorList>
            <person name="Nowell W R."/>
        </authorList>
    </citation>
    <scope>NUCLEOTIDE SEQUENCE</scope>
</reference>
<dbReference type="PROSITE" id="PS00972">
    <property type="entry name" value="USP_1"/>
    <property type="match status" value="1"/>
</dbReference>
<dbReference type="Pfam" id="PF00443">
    <property type="entry name" value="UCH"/>
    <property type="match status" value="1"/>
</dbReference>
<dbReference type="InterPro" id="IPR028889">
    <property type="entry name" value="USP"/>
</dbReference>
<dbReference type="AlphaFoldDB" id="A0A818X897"/>
<dbReference type="Proteomes" id="UP000663891">
    <property type="component" value="Unassembled WGS sequence"/>
</dbReference>
<sequence length="807" mass="91745">MYSSINGFRLHPEILYKFQRSDYLSNRPRVIDAEQTLYDIQINKQLSESEIQLFRNFFQTPAVAEIAFIRQDRKYRLHHCFNNSTTSNEKQLAKAFKVKLNSSGDELHFNCSYDETSSKTKPVRFSSCSKQEEQQVERANTSSVIKYTVEQIEHIAFTIIRYLFIVIYSQPLSITYSKPEKATPYLPGICGLKNLGNTCFMNSALQCLSHVSPLRMYFQNSTTSSQVSMKISGITKSYSRLVRAMWTGMHKSLTPLHIKSIMGTIVEMYEGYNQQDSQEFMNILLNALDAELKTEEKNSSIITELFYLTMQSQTICCACDALQSFNESISFLPLPLPSVDFKDNISIRTLLDDFFKQDDLDGQYYCSTSVIDTVQSVDPDCEGKYNTNPILRDEPTFVSSVPNGKRFVVGSGYDKINIVHLYGGTPYDMGLALGKLMDKELQAVIPEYYAYLERNIEYILKKVPPFFQKLITEHGLPSALDLTYDMTRLYTPPWFDEELRGLAAGSGVPYTMLRQLNLLPELLQASCTVLGAWGESTVASTLLHLRALDWDDKAPLANYATVTVYHPNASYEGYTENFHKYYRQENYTSHAFANFGYLGLIGSLGAYSEASIGLGEKVWITEDKDIATRFGNPWTYVLRDVVQFADSIDTALTMLVNAHRTCSIHLGLGSYERNASIHSDENVRFRGIEYSAKEFNVFNWEDMYVRPHHPILKDVVYWDKHVQPSNFPCLGSLLVDHYGHLDAPTIIRNITSLAETGNALNLILDYGENAAYLAYSAPDDPQGPLEAFNRVHTRLDMTKLFAEPAPK</sequence>